<keyword evidence="5 8" id="KW-0119">Carbohydrate metabolism</keyword>
<evidence type="ECO:0000256" key="5">
    <source>
        <dbReference type="ARBA" id="ARBA00023277"/>
    </source>
</evidence>
<feature type="domain" description="Glycoside hydrolase family 9" evidence="10">
    <location>
        <begin position="28"/>
        <end position="481"/>
    </location>
</feature>
<name>A0A6A1WQL7_9ROSI</name>
<evidence type="ECO:0000256" key="1">
    <source>
        <dbReference type="ARBA" id="ARBA00000966"/>
    </source>
</evidence>
<evidence type="ECO:0000256" key="3">
    <source>
        <dbReference type="ARBA" id="ARBA00022801"/>
    </source>
</evidence>
<evidence type="ECO:0000256" key="9">
    <source>
        <dbReference type="RuleBase" id="RU361166"/>
    </source>
</evidence>
<feature type="chain" id="PRO_5025705522" description="Endoglucanase" evidence="9">
    <location>
        <begin position="26"/>
        <end position="485"/>
    </location>
</feature>
<evidence type="ECO:0000256" key="6">
    <source>
        <dbReference type="ARBA" id="ARBA00023295"/>
    </source>
</evidence>
<keyword evidence="6 8" id="KW-0326">Glycosidase</keyword>
<dbReference type="FunFam" id="1.50.10.10:FF:000020">
    <property type="entry name" value="Endoglucanase"/>
    <property type="match status" value="1"/>
</dbReference>
<keyword evidence="9" id="KW-0732">Signal</keyword>
<organism evidence="11 12">
    <name type="scientific">Morella rubra</name>
    <name type="common">Chinese bayberry</name>
    <dbReference type="NCBI Taxonomy" id="262757"/>
    <lineage>
        <taxon>Eukaryota</taxon>
        <taxon>Viridiplantae</taxon>
        <taxon>Streptophyta</taxon>
        <taxon>Embryophyta</taxon>
        <taxon>Tracheophyta</taxon>
        <taxon>Spermatophyta</taxon>
        <taxon>Magnoliopsida</taxon>
        <taxon>eudicotyledons</taxon>
        <taxon>Gunneridae</taxon>
        <taxon>Pentapetalae</taxon>
        <taxon>rosids</taxon>
        <taxon>fabids</taxon>
        <taxon>Fagales</taxon>
        <taxon>Myricaceae</taxon>
        <taxon>Morella</taxon>
    </lineage>
</organism>
<feature type="active site" evidence="8">
    <location>
        <position position="407"/>
    </location>
</feature>
<dbReference type="InterPro" id="IPR018221">
    <property type="entry name" value="Glyco_hydro_9_His_AS"/>
</dbReference>
<dbReference type="SUPFAM" id="SSF48208">
    <property type="entry name" value="Six-hairpin glycosidases"/>
    <property type="match status" value="1"/>
</dbReference>
<dbReference type="GO" id="GO:0008810">
    <property type="term" value="F:cellulase activity"/>
    <property type="evidence" value="ECO:0007669"/>
    <property type="project" value="UniProtKB-EC"/>
</dbReference>
<dbReference type="OrthoDB" id="10257085at2759"/>
<dbReference type="Proteomes" id="UP000516437">
    <property type="component" value="Chromosome 1"/>
</dbReference>
<dbReference type="Gene3D" id="1.50.10.10">
    <property type="match status" value="1"/>
</dbReference>
<comment type="caution">
    <text evidence="11">The sequence shown here is derived from an EMBL/GenBank/DDBJ whole genome shotgun (WGS) entry which is preliminary data.</text>
</comment>
<dbReference type="InterPro" id="IPR001701">
    <property type="entry name" value="Glyco_hydro_9"/>
</dbReference>
<evidence type="ECO:0000256" key="4">
    <source>
        <dbReference type="ARBA" id="ARBA00023001"/>
    </source>
</evidence>
<dbReference type="PANTHER" id="PTHR22298">
    <property type="entry name" value="ENDO-1,4-BETA-GLUCANASE"/>
    <property type="match status" value="1"/>
</dbReference>
<evidence type="ECO:0000256" key="7">
    <source>
        <dbReference type="ARBA" id="ARBA00023326"/>
    </source>
</evidence>
<dbReference type="EC" id="3.2.1.4" evidence="9"/>
<proteinExistence type="inferred from homology"/>
<evidence type="ECO:0000256" key="2">
    <source>
        <dbReference type="ARBA" id="ARBA00007072"/>
    </source>
</evidence>
<keyword evidence="3 8" id="KW-0378">Hydrolase</keyword>
<evidence type="ECO:0000259" key="10">
    <source>
        <dbReference type="Pfam" id="PF00759"/>
    </source>
</evidence>
<feature type="signal peptide" evidence="9">
    <location>
        <begin position="1"/>
        <end position="25"/>
    </location>
</feature>
<evidence type="ECO:0000313" key="11">
    <source>
        <dbReference type="EMBL" id="KAB1225060.1"/>
    </source>
</evidence>
<accession>A0A6A1WQL7</accession>
<dbReference type="GO" id="GO:0030245">
    <property type="term" value="P:cellulose catabolic process"/>
    <property type="evidence" value="ECO:0007669"/>
    <property type="project" value="UniProtKB-KW"/>
</dbReference>
<dbReference type="PROSITE" id="PS00592">
    <property type="entry name" value="GH9_2"/>
    <property type="match status" value="1"/>
</dbReference>
<dbReference type="InterPro" id="IPR012341">
    <property type="entry name" value="6hp_glycosidase-like_sf"/>
</dbReference>
<evidence type="ECO:0000313" key="12">
    <source>
        <dbReference type="Proteomes" id="UP000516437"/>
    </source>
</evidence>
<reference evidence="11 12" key="1">
    <citation type="journal article" date="2019" name="Plant Biotechnol. J.">
        <title>The red bayberry genome and genetic basis of sex determination.</title>
        <authorList>
            <person name="Jia H.M."/>
            <person name="Jia H.J."/>
            <person name="Cai Q.L."/>
            <person name="Wang Y."/>
            <person name="Zhao H.B."/>
            <person name="Yang W.F."/>
            <person name="Wang G.Y."/>
            <person name="Li Y.H."/>
            <person name="Zhan D.L."/>
            <person name="Shen Y.T."/>
            <person name="Niu Q.F."/>
            <person name="Chang L."/>
            <person name="Qiu J."/>
            <person name="Zhao L."/>
            <person name="Xie H.B."/>
            <person name="Fu W.Y."/>
            <person name="Jin J."/>
            <person name="Li X.W."/>
            <person name="Jiao Y."/>
            <person name="Zhou C.C."/>
            <person name="Tu T."/>
            <person name="Chai C.Y."/>
            <person name="Gao J.L."/>
            <person name="Fan L.J."/>
            <person name="van de Weg E."/>
            <person name="Wang J.Y."/>
            <person name="Gao Z.S."/>
        </authorList>
    </citation>
    <scope>NUCLEOTIDE SEQUENCE [LARGE SCALE GENOMIC DNA]</scope>
    <source>
        <tissue evidence="11">Leaves</tissue>
    </source>
</reference>
<gene>
    <name evidence="11" type="ORF">CJ030_MR1G027582</name>
</gene>
<dbReference type="InterPro" id="IPR008928">
    <property type="entry name" value="6-hairpin_glycosidase_sf"/>
</dbReference>
<evidence type="ECO:0000256" key="8">
    <source>
        <dbReference type="PROSITE-ProRule" id="PRU10059"/>
    </source>
</evidence>
<keyword evidence="7 8" id="KW-0624">Polysaccharide degradation</keyword>
<protein>
    <recommendedName>
        <fullName evidence="9">Endoglucanase</fullName>
        <ecNumber evidence="9">3.2.1.4</ecNumber>
    </recommendedName>
</protein>
<keyword evidence="12" id="KW-1185">Reference proteome</keyword>
<dbReference type="Pfam" id="PF00759">
    <property type="entry name" value="Glyco_hydro_9"/>
    <property type="match status" value="1"/>
</dbReference>
<comment type="similarity">
    <text evidence="2 8 9">Belongs to the glycosyl hydrolase 9 (cellulase E) family.</text>
</comment>
<dbReference type="EMBL" id="RXIC02000019">
    <property type="protein sequence ID" value="KAB1225060.1"/>
    <property type="molecule type" value="Genomic_DNA"/>
</dbReference>
<dbReference type="AlphaFoldDB" id="A0A6A1WQL7"/>
<keyword evidence="4 9" id="KW-0136">Cellulose degradation</keyword>
<comment type="catalytic activity">
    <reaction evidence="1 9">
        <text>Endohydrolysis of (1-&gt;4)-beta-D-glucosidic linkages in cellulose, lichenin and cereal beta-D-glucans.</text>
        <dbReference type="EC" id="3.2.1.4"/>
    </reaction>
</comment>
<sequence length="485" mass="53199">MSSASVIGFVSLSFFLLFHSRVANSVNYGEALAKSLLYYEAQRSGKLPPNQRVQWRGDSGLHDGADAEVDLAGGYYDAGDNVKFGFPMAFTITMLSWSTIEFQAQLKAKKELSNALDAIKWGTDYLIKAHPEPDVLYAEVGDGDSDHECWQRPEDMTTPRTAYKIDDQHPGSDLAAETAAALAAASIVFKPTDSKYSSKLLSHAKQIYDFACQHQGLYQNSIPVAGKFYSSSGFEDELLWAAAWLHRATDDETYLNSLGGSGNTGSTRSMFSWDDKFVGVQVLAAKLVLEGKVESTSVWDQYKSQAEQFICSCLQKGNSNFKKSPGGLLWFQPWDNLQYTATATFIATVYSEYLTANRASIQCFGGIVQPSELIGFAKSQVDYILGSNPKNLSYMIGFGSNYVQKAHHRAASIESVKEKPEPVACKEGFDLYFYKNEPNPNLLEGALVGGPDENDGYTDSRSNFQQAEPAIANTAPLVGVLARLA</sequence>